<feature type="transmembrane region" description="Helical" evidence="9">
    <location>
        <begin position="12"/>
        <end position="31"/>
    </location>
</feature>
<dbReference type="NCBIfam" id="TIGR00931">
    <property type="entry name" value="antiport_nhaC"/>
    <property type="match status" value="1"/>
</dbReference>
<dbReference type="AlphaFoldDB" id="A0A0P6WIQ6"/>
<dbReference type="PANTHER" id="PTHR33451">
    <property type="entry name" value="MALATE-2H(+)/NA(+)-LACTATE ANTIPORTER"/>
    <property type="match status" value="1"/>
</dbReference>
<dbReference type="InterPro" id="IPR018461">
    <property type="entry name" value="Na/H_Antiport_NhaC-like_C"/>
</dbReference>
<evidence type="ECO:0000256" key="3">
    <source>
        <dbReference type="ARBA" id="ARBA00022449"/>
    </source>
</evidence>
<comment type="subcellular location">
    <subcellularLocation>
        <location evidence="1">Cell membrane</location>
        <topology evidence="1">Multi-pass membrane protein</topology>
    </subcellularLocation>
</comment>
<evidence type="ECO:0000256" key="4">
    <source>
        <dbReference type="ARBA" id="ARBA00022475"/>
    </source>
</evidence>
<evidence type="ECO:0000256" key="9">
    <source>
        <dbReference type="SAM" id="Phobius"/>
    </source>
</evidence>
<feature type="transmembrane region" description="Helical" evidence="9">
    <location>
        <begin position="431"/>
        <end position="450"/>
    </location>
</feature>
<evidence type="ECO:0000256" key="1">
    <source>
        <dbReference type="ARBA" id="ARBA00004651"/>
    </source>
</evidence>
<dbReference type="OrthoDB" id="9762978at2"/>
<dbReference type="Proteomes" id="UP000050398">
    <property type="component" value="Unassembled WGS sequence"/>
</dbReference>
<organism evidence="11 12">
    <name type="scientific">Rossellomorea vietnamensis</name>
    <dbReference type="NCBI Taxonomy" id="218284"/>
    <lineage>
        <taxon>Bacteria</taxon>
        <taxon>Bacillati</taxon>
        <taxon>Bacillota</taxon>
        <taxon>Bacilli</taxon>
        <taxon>Bacillales</taxon>
        <taxon>Bacillaceae</taxon>
        <taxon>Rossellomorea</taxon>
    </lineage>
</organism>
<evidence type="ECO:0000313" key="11">
    <source>
        <dbReference type="EMBL" id="KPL61355.1"/>
    </source>
</evidence>
<evidence type="ECO:0000256" key="6">
    <source>
        <dbReference type="ARBA" id="ARBA00022989"/>
    </source>
</evidence>
<comment type="similarity">
    <text evidence="8">Belongs to the NhaC Na(+)/H(+) (TC 2.A.35) antiporter family.</text>
</comment>
<evidence type="ECO:0000256" key="8">
    <source>
        <dbReference type="ARBA" id="ARBA00038435"/>
    </source>
</evidence>
<sequence>MLNIHSVHKPSVKEASTVLLAVLGIISVSIIGVGAVPHIPIILSLFFLMVYGLIRKVKFQEIEKGMIAGAQGGLGAILLFFFIGLLVSSWLISGTIPTLMFYGFEFVTPHYFYAIAFLLTSLSGVAIGSSLTTAATIGVALIGIGEAMGLSMSITAGAIVSGAFFGDKMSPLSDTTNLASSIVKVDLFTHIRNMAWTTVPAFIITLIVFGVLSPGTSKINLSELDGLQEGLMQTGLIHWYSLVPLVLLVVLIVYRTPALFTLAITIAVSVILSFIHGTLGVNELFQVLFEGFTSETGVESVDSLLSRGGVNSMMFTISLVILSLSLGGLLFKLGIIPALLHKVSAVIQSERRTILSTALSAIGINLVVGEQYLSILLTGEAFQSQYKKLGLHPKSLSRTLEDAGTVVNPLVPWSVCGIFLTDVLGVSTMEYLPFAVFCLISPVITILYGFTGWTIEKEQTENNPAISNS</sequence>
<accession>A0A0P6WIQ6</accession>
<feature type="domain" description="Na+/H+ antiporter NhaC-like C-terminal" evidence="10">
    <location>
        <begin position="162"/>
        <end position="453"/>
    </location>
</feature>
<protein>
    <submittedName>
        <fullName evidence="11">Sodium:proton antiporter</fullName>
    </submittedName>
</protein>
<reference evidence="11 12" key="1">
    <citation type="submission" date="2015-08" db="EMBL/GenBank/DDBJ databases">
        <title>Draft Genome Sequence of Bacillus vietnamensis UCD-SED5.</title>
        <authorList>
            <person name="Lee R.D."/>
            <person name="Jospin G."/>
            <person name="Lang J.M."/>
            <person name="Coil D.A."/>
            <person name="Eisen J.A."/>
        </authorList>
    </citation>
    <scope>NUCLEOTIDE SEQUENCE [LARGE SCALE GENOMIC DNA]</scope>
    <source>
        <strain evidence="11 12">UCD-SED5</strain>
    </source>
</reference>
<evidence type="ECO:0000259" key="10">
    <source>
        <dbReference type="Pfam" id="PF03553"/>
    </source>
</evidence>
<keyword evidence="4" id="KW-1003">Cell membrane</keyword>
<feature type="transmembrane region" description="Helical" evidence="9">
    <location>
        <begin position="259"/>
        <end position="279"/>
    </location>
</feature>
<dbReference type="PANTHER" id="PTHR33451:SF6">
    <property type="entry name" value="NA(+)_H(+) ANTIPORTER NHAC"/>
    <property type="match status" value="1"/>
</dbReference>
<dbReference type="GO" id="GO:0015297">
    <property type="term" value="F:antiporter activity"/>
    <property type="evidence" value="ECO:0007669"/>
    <property type="project" value="UniProtKB-KW"/>
</dbReference>
<proteinExistence type="inferred from homology"/>
<keyword evidence="3" id="KW-0050">Antiport</keyword>
<dbReference type="EMBL" id="LIXZ01000001">
    <property type="protein sequence ID" value="KPL61355.1"/>
    <property type="molecule type" value="Genomic_DNA"/>
</dbReference>
<dbReference type="InterPro" id="IPR052180">
    <property type="entry name" value="NhaC_Na-H+_Antiporter"/>
</dbReference>
<dbReference type="GO" id="GO:0005886">
    <property type="term" value="C:plasma membrane"/>
    <property type="evidence" value="ECO:0007669"/>
    <property type="project" value="UniProtKB-SubCell"/>
</dbReference>
<dbReference type="InterPro" id="IPR004770">
    <property type="entry name" value="Na/H_antiport_NhaC"/>
</dbReference>
<comment type="caution">
    <text evidence="11">The sequence shown here is derived from an EMBL/GenBank/DDBJ whole genome shotgun (WGS) entry which is preliminary data.</text>
</comment>
<gene>
    <name evidence="11" type="ORF">AM506_01620</name>
</gene>
<evidence type="ECO:0000256" key="7">
    <source>
        <dbReference type="ARBA" id="ARBA00023136"/>
    </source>
</evidence>
<feature type="transmembrane region" description="Helical" evidence="9">
    <location>
        <begin position="236"/>
        <end position="254"/>
    </location>
</feature>
<dbReference type="Pfam" id="PF03553">
    <property type="entry name" value="Na_H_antiporter"/>
    <property type="match status" value="1"/>
</dbReference>
<dbReference type="RefSeq" id="WP_060670143.1">
    <property type="nucleotide sequence ID" value="NZ_JBCNGU010000008.1"/>
</dbReference>
<dbReference type="PATRIC" id="fig|218284.4.peg.339"/>
<keyword evidence="7 9" id="KW-0472">Membrane</keyword>
<keyword evidence="5 9" id="KW-0812">Transmembrane</keyword>
<keyword evidence="6 9" id="KW-1133">Transmembrane helix</keyword>
<evidence type="ECO:0000313" key="12">
    <source>
        <dbReference type="Proteomes" id="UP000050398"/>
    </source>
</evidence>
<feature type="transmembrane region" description="Helical" evidence="9">
    <location>
        <begin position="66"/>
        <end position="91"/>
    </location>
</feature>
<evidence type="ECO:0000256" key="5">
    <source>
        <dbReference type="ARBA" id="ARBA00022692"/>
    </source>
</evidence>
<feature type="transmembrane region" description="Helical" evidence="9">
    <location>
        <begin position="313"/>
        <end position="340"/>
    </location>
</feature>
<feature type="transmembrane region" description="Helical" evidence="9">
    <location>
        <begin position="194"/>
        <end position="216"/>
    </location>
</feature>
<feature type="transmembrane region" description="Helical" evidence="9">
    <location>
        <begin position="111"/>
        <end position="144"/>
    </location>
</feature>
<dbReference type="eggNOG" id="COG1757">
    <property type="taxonomic scope" value="Bacteria"/>
</dbReference>
<keyword evidence="2" id="KW-0813">Transport</keyword>
<evidence type="ECO:0000256" key="2">
    <source>
        <dbReference type="ARBA" id="ARBA00022448"/>
    </source>
</evidence>
<name>A0A0P6WIQ6_9BACI</name>
<feature type="transmembrane region" description="Helical" evidence="9">
    <location>
        <begin position="352"/>
        <end position="368"/>
    </location>
</feature>